<dbReference type="SUPFAM" id="SSF103657">
    <property type="entry name" value="BAR/IMD domain-like"/>
    <property type="match status" value="1"/>
</dbReference>
<dbReference type="Pfam" id="PF12796">
    <property type="entry name" value="Ank_2"/>
    <property type="match status" value="1"/>
</dbReference>
<dbReference type="Gene3D" id="1.10.220.150">
    <property type="entry name" value="Arf GTPase activating protein"/>
    <property type="match status" value="1"/>
</dbReference>
<dbReference type="InterPro" id="IPR001164">
    <property type="entry name" value="ArfGAP_dom"/>
</dbReference>
<dbReference type="InterPro" id="IPR027267">
    <property type="entry name" value="AH/BAR_dom_sf"/>
</dbReference>
<dbReference type="InterPro" id="IPR038508">
    <property type="entry name" value="ArfGAP_dom_sf"/>
</dbReference>
<evidence type="ECO:0000259" key="10">
    <source>
        <dbReference type="PROSITE" id="PS50003"/>
    </source>
</evidence>
<name>A0A914ACE6_PATMI</name>
<evidence type="ECO:0000256" key="5">
    <source>
        <dbReference type="ARBA" id="ARBA00022833"/>
    </source>
</evidence>
<dbReference type="GeneID" id="119732230"/>
<organism evidence="12 13">
    <name type="scientific">Patiria miniata</name>
    <name type="common">Bat star</name>
    <name type="synonym">Asterina miniata</name>
    <dbReference type="NCBI Taxonomy" id="46514"/>
    <lineage>
        <taxon>Eukaryota</taxon>
        <taxon>Metazoa</taxon>
        <taxon>Echinodermata</taxon>
        <taxon>Eleutherozoa</taxon>
        <taxon>Asterozoa</taxon>
        <taxon>Asteroidea</taxon>
        <taxon>Valvatacea</taxon>
        <taxon>Valvatida</taxon>
        <taxon>Asterinidae</taxon>
        <taxon>Patiria</taxon>
    </lineage>
</organism>
<dbReference type="Pfam" id="PF16746">
    <property type="entry name" value="BAR_3"/>
    <property type="match status" value="1"/>
</dbReference>
<evidence type="ECO:0000256" key="9">
    <source>
        <dbReference type="SAM" id="MobiDB-lite"/>
    </source>
</evidence>
<dbReference type="Gene3D" id="2.30.29.30">
    <property type="entry name" value="Pleckstrin-homology domain (PH domain)/Phosphotyrosine-binding domain (PTB)"/>
    <property type="match status" value="1"/>
</dbReference>
<dbReference type="Gene3D" id="1.25.40.20">
    <property type="entry name" value="Ankyrin repeat-containing domain"/>
    <property type="match status" value="1"/>
</dbReference>
<evidence type="ECO:0000259" key="11">
    <source>
        <dbReference type="PROSITE" id="PS50115"/>
    </source>
</evidence>
<proteinExistence type="predicted"/>
<keyword evidence="3" id="KW-0677">Repeat</keyword>
<feature type="compositionally biased region" description="Acidic residues" evidence="9">
    <location>
        <begin position="601"/>
        <end position="610"/>
    </location>
</feature>
<dbReference type="InterPro" id="IPR002110">
    <property type="entry name" value="Ankyrin_rpt"/>
</dbReference>
<evidence type="ECO:0000256" key="3">
    <source>
        <dbReference type="ARBA" id="ARBA00022737"/>
    </source>
</evidence>
<dbReference type="Gene3D" id="1.20.1270.60">
    <property type="entry name" value="Arfaptin homology (AH) domain/BAR domain"/>
    <property type="match status" value="1"/>
</dbReference>
<reference evidence="12" key="1">
    <citation type="submission" date="2022-11" db="UniProtKB">
        <authorList>
            <consortium name="EnsemblMetazoa"/>
        </authorList>
    </citation>
    <scope>IDENTIFICATION</scope>
</reference>
<evidence type="ECO:0000256" key="8">
    <source>
        <dbReference type="PROSITE-ProRule" id="PRU00288"/>
    </source>
</evidence>
<feature type="region of interest" description="Disordered" evidence="9">
    <location>
        <begin position="546"/>
        <end position="621"/>
    </location>
</feature>
<feature type="compositionally biased region" description="Polar residues" evidence="9">
    <location>
        <begin position="376"/>
        <end position="402"/>
    </location>
</feature>
<dbReference type="PRINTS" id="PR00405">
    <property type="entry name" value="REVINTRACTNG"/>
</dbReference>
<dbReference type="CDD" id="cd07603">
    <property type="entry name" value="BAR_ACAPs"/>
    <property type="match status" value="1"/>
</dbReference>
<protein>
    <submittedName>
        <fullName evidence="12">Uncharacterized protein</fullName>
    </submittedName>
</protein>
<dbReference type="SUPFAM" id="SSF48403">
    <property type="entry name" value="Ankyrin repeat"/>
    <property type="match status" value="1"/>
</dbReference>
<dbReference type="InterPro" id="IPR011993">
    <property type="entry name" value="PH-like_dom_sf"/>
</dbReference>
<evidence type="ECO:0000256" key="1">
    <source>
        <dbReference type="ARBA" id="ARBA00022468"/>
    </source>
</evidence>
<dbReference type="GO" id="GO:0008270">
    <property type="term" value="F:zinc ion binding"/>
    <property type="evidence" value="ECO:0007669"/>
    <property type="project" value="UniProtKB-KW"/>
</dbReference>
<dbReference type="RefSeq" id="XP_038061595.1">
    <property type="nucleotide sequence ID" value="XM_038205667.1"/>
</dbReference>
<feature type="domain" description="PH" evidence="10">
    <location>
        <begin position="271"/>
        <end position="366"/>
    </location>
</feature>
<dbReference type="FunFam" id="2.30.29.30:FF:000026">
    <property type="entry name" value="Arf-GAP with coiled-coil, ANK repeat and PH domain-containing protein 2"/>
    <property type="match status" value="1"/>
</dbReference>
<dbReference type="Pfam" id="PF01412">
    <property type="entry name" value="ArfGap"/>
    <property type="match status" value="1"/>
</dbReference>
<feature type="compositionally biased region" description="Basic and acidic residues" evidence="9">
    <location>
        <begin position="795"/>
        <end position="805"/>
    </location>
</feature>
<keyword evidence="13" id="KW-1185">Reference proteome</keyword>
<dbReference type="FunFam" id="1.10.220.150:FF:000009">
    <property type="entry name" value="stromal membrane-associated protein 1 isoform X1"/>
    <property type="match status" value="1"/>
</dbReference>
<keyword evidence="6 7" id="KW-0040">ANK repeat</keyword>
<evidence type="ECO:0000256" key="7">
    <source>
        <dbReference type="PROSITE-ProRule" id="PRU00023"/>
    </source>
</evidence>
<keyword evidence="5" id="KW-0862">Zinc</keyword>
<dbReference type="InterPro" id="IPR037278">
    <property type="entry name" value="ARFGAP/RecO"/>
</dbReference>
<dbReference type="InterPro" id="IPR045258">
    <property type="entry name" value="ACAP1/2/3-like"/>
</dbReference>
<evidence type="ECO:0000256" key="2">
    <source>
        <dbReference type="ARBA" id="ARBA00022723"/>
    </source>
</evidence>
<feature type="region of interest" description="Disordered" evidence="9">
    <location>
        <begin position="376"/>
        <end position="407"/>
    </location>
</feature>
<dbReference type="Pfam" id="PF00169">
    <property type="entry name" value="PH"/>
    <property type="match status" value="1"/>
</dbReference>
<dbReference type="PANTHER" id="PTHR23180">
    <property type="entry name" value="CENTAURIN/ARF"/>
    <property type="match status" value="1"/>
</dbReference>
<feature type="repeat" description="ANK" evidence="7">
    <location>
        <begin position="693"/>
        <end position="725"/>
    </location>
</feature>
<dbReference type="SUPFAM" id="SSF57863">
    <property type="entry name" value="ArfGap/RecO-like zinc finger"/>
    <property type="match status" value="1"/>
</dbReference>
<evidence type="ECO:0000313" key="12">
    <source>
        <dbReference type="EnsemblMetazoa" id="XP_038061595.1"/>
    </source>
</evidence>
<feature type="repeat" description="ANK" evidence="7">
    <location>
        <begin position="660"/>
        <end position="692"/>
    </location>
</feature>
<dbReference type="OrthoDB" id="10070851at2759"/>
<dbReference type="SMART" id="SM00248">
    <property type="entry name" value="ANK"/>
    <property type="match status" value="3"/>
</dbReference>
<dbReference type="FunFam" id="1.20.1270.60:FF:000025">
    <property type="entry name" value="arf-GAP with coiled-coil, ANK repeat and PH domain-containing protein 2"/>
    <property type="match status" value="1"/>
</dbReference>
<dbReference type="PROSITE" id="PS50115">
    <property type="entry name" value="ARFGAP"/>
    <property type="match status" value="1"/>
</dbReference>
<dbReference type="PANTHER" id="PTHR23180:SF399">
    <property type="entry name" value="BLOWN FUSE, ISOFORM A-RELATED"/>
    <property type="match status" value="1"/>
</dbReference>
<dbReference type="Proteomes" id="UP000887568">
    <property type="component" value="Unplaced"/>
</dbReference>
<feature type="domain" description="Arf-GAP" evidence="11">
    <location>
        <begin position="404"/>
        <end position="526"/>
    </location>
</feature>
<dbReference type="InterPro" id="IPR036770">
    <property type="entry name" value="Ankyrin_rpt-contain_sf"/>
</dbReference>
<dbReference type="GO" id="GO:0005096">
    <property type="term" value="F:GTPase activator activity"/>
    <property type="evidence" value="ECO:0007669"/>
    <property type="project" value="UniProtKB-KW"/>
</dbReference>
<keyword evidence="1" id="KW-0343">GTPase activation</keyword>
<dbReference type="EnsemblMetazoa" id="XM_038205667.1">
    <property type="protein sequence ID" value="XP_038061595.1"/>
    <property type="gene ID" value="LOC119732230"/>
</dbReference>
<dbReference type="InterPro" id="IPR001849">
    <property type="entry name" value="PH_domain"/>
</dbReference>
<dbReference type="AlphaFoldDB" id="A0A914ACE6"/>
<dbReference type="InterPro" id="IPR004148">
    <property type="entry name" value="BAR_dom"/>
</dbReference>
<dbReference type="SMART" id="SM00105">
    <property type="entry name" value="ArfGap"/>
    <property type="match status" value="1"/>
</dbReference>
<dbReference type="PROSITE" id="PS50003">
    <property type="entry name" value="PH_DOMAIN"/>
    <property type="match status" value="1"/>
</dbReference>
<keyword evidence="2" id="KW-0479">Metal-binding</keyword>
<dbReference type="CDD" id="cd13250">
    <property type="entry name" value="PH_ACAP"/>
    <property type="match status" value="1"/>
</dbReference>
<dbReference type="SUPFAM" id="SSF50729">
    <property type="entry name" value="PH domain-like"/>
    <property type="match status" value="1"/>
</dbReference>
<evidence type="ECO:0000313" key="13">
    <source>
        <dbReference type="Proteomes" id="UP000887568"/>
    </source>
</evidence>
<feature type="region of interest" description="Disordered" evidence="9">
    <location>
        <begin position="786"/>
        <end position="805"/>
    </location>
</feature>
<evidence type="ECO:0000256" key="6">
    <source>
        <dbReference type="ARBA" id="ARBA00023043"/>
    </source>
</evidence>
<sequence length="805" mass="88771">MSGVVMNLKPKIGFEEALKDSPNFRSTLEESEHGIADLESKLEKMVKLCNTMVDAGKAYNNAFSAFIQGVKELGGHFTGDNLVQVYLMKFIHALSELQGFRAMLDDQAHRSVSRALGLFMKEDLKKVKETKRVYDRISDDLDNALHKNAQAPKAKPGGGDNEEVNNVLTATRSAFGHTALDYVFQVKLVQSKERHEVLNTMLSFMHSQFTFFHQGFDLIKDLQPSLKELGTQLQILNDRAKADKKDMEGRHPLVQKMESLWNVTFTPSAGPITMEGYLFKKTNNAFKTWHRRWFTVKNDQLVYQKRTKGGISIAAEDLRLCNVKPLDDIDRRFCFEIVLPGKTLQLQADNESIRQAWIQALQAGINSAYCLSPTQQSKPEDFSNQNAAPHVVNGSTSSTEPKSPSFKAKIQSLPGNDKCCDCKNENPTWCSINLGITLCIECSGIHRSLGVHISKVRSLTLDSMEPETLKVMLELGNNLVRSIFEARVDETVAMPASPNCSSAVRRKWIEAKYKDKSFLSKVPGSFRSTSLRPRSTSRIRRWRVAKPESVDRNKPPGTVRACSVKQEPGGSAGAREENFNDSGIGGSRDAIPVEPGKADEGSDSSDGEEQEAAKTKEIAEEPEFTATELLFQGSSSGNVGLMMDAIAHGAAVNEMDSNDDSRTPMHKAASSGNLGALEYLLLNRSKVNVSDVSGITPLHIATSVGNTGMVCLCLKRGAVQTAKDKDGIDPLAIAINSANADIVTLLRLARLNEEMKESEGLCGNPVEDDETFQDVFRDFTNLASNNPEALNRNFQEPDKPTSPDT</sequence>
<keyword evidence="4 8" id="KW-0863">Zinc-finger</keyword>
<accession>A0A914ACE6</accession>
<evidence type="ECO:0000256" key="4">
    <source>
        <dbReference type="ARBA" id="ARBA00022771"/>
    </source>
</evidence>
<dbReference type="GO" id="GO:0005737">
    <property type="term" value="C:cytoplasm"/>
    <property type="evidence" value="ECO:0007669"/>
    <property type="project" value="InterPro"/>
</dbReference>
<dbReference type="SMART" id="SM00233">
    <property type="entry name" value="PH"/>
    <property type="match status" value="1"/>
</dbReference>
<dbReference type="PROSITE" id="PS50297">
    <property type="entry name" value="ANK_REP_REGION"/>
    <property type="match status" value="2"/>
</dbReference>
<dbReference type="PROSITE" id="PS50088">
    <property type="entry name" value="ANK_REPEAT"/>
    <property type="match status" value="2"/>
</dbReference>